<dbReference type="SUPFAM" id="SSF140453">
    <property type="entry name" value="EsxAB dimer-like"/>
    <property type="match status" value="1"/>
</dbReference>
<dbReference type="InterPro" id="IPR010310">
    <property type="entry name" value="T7SS_ESAT-6-like"/>
</dbReference>
<proteinExistence type="predicted"/>
<dbReference type="AlphaFoldDB" id="A0A2W6P4N6"/>
<organism evidence="1 2">
    <name type="scientific">Paenibacillus silvae</name>
    <dbReference type="NCBI Taxonomy" id="1325358"/>
    <lineage>
        <taxon>Bacteria</taxon>
        <taxon>Bacillati</taxon>
        <taxon>Bacillota</taxon>
        <taxon>Bacilli</taxon>
        <taxon>Bacillales</taxon>
        <taxon>Paenibacillaceae</taxon>
        <taxon>Paenibacillus</taxon>
    </lineage>
</organism>
<evidence type="ECO:0000313" key="1">
    <source>
        <dbReference type="EMBL" id="PZT53126.1"/>
    </source>
</evidence>
<dbReference type="InterPro" id="IPR036689">
    <property type="entry name" value="ESAT-6-like_sf"/>
</dbReference>
<reference evidence="1 2" key="1">
    <citation type="submission" date="2018-06" db="EMBL/GenBank/DDBJ databases">
        <title>Isolation of heavy metals resistant Paenibacillus silvae NC2 from Gold-Copper mine in ZiJin, China.</title>
        <authorList>
            <person name="Xu J."/>
            <person name="Mazhar H.S."/>
            <person name="Rensing C."/>
        </authorList>
    </citation>
    <scope>NUCLEOTIDE SEQUENCE [LARGE SCALE GENOMIC DNA]</scope>
    <source>
        <strain evidence="1 2">NC2</strain>
    </source>
</reference>
<dbReference type="NCBIfam" id="TIGR03930">
    <property type="entry name" value="WXG100_ESAT6"/>
    <property type="match status" value="1"/>
</dbReference>
<comment type="caution">
    <text evidence="1">The sequence shown here is derived from an EMBL/GenBank/DDBJ whole genome shotgun (WGS) entry which is preliminary data.</text>
</comment>
<sequence length="137" mass="15792">MFCLVYRPFMVLENAALVQLHFDSEGVIIDAVIPILQTRTGRNEYTMNQRIDLSPEELQQLAVQFNKASQNGQDIVNQLKTMIDQSEGQWEGNRQRDFLERMNNSMTTVSSYLRGLSETGTQLQQTAARFRETDQSR</sequence>
<name>A0A2W6P4N6_9BACL</name>
<evidence type="ECO:0000313" key="2">
    <source>
        <dbReference type="Proteomes" id="UP000249204"/>
    </source>
</evidence>
<protein>
    <recommendedName>
        <fullName evidence="3">WXG100 family type VII secretion target</fullName>
    </recommendedName>
</protein>
<accession>A0A2W6P4N6</accession>
<dbReference type="Proteomes" id="UP000249204">
    <property type="component" value="Unassembled WGS sequence"/>
</dbReference>
<evidence type="ECO:0008006" key="3">
    <source>
        <dbReference type="Google" id="ProtNLM"/>
    </source>
</evidence>
<gene>
    <name evidence="1" type="ORF">DN757_24025</name>
</gene>
<dbReference type="EMBL" id="QKWW01000077">
    <property type="protein sequence ID" value="PZT53126.1"/>
    <property type="molecule type" value="Genomic_DNA"/>
</dbReference>
<dbReference type="Gene3D" id="1.10.287.850">
    <property type="entry name" value="HP0062-like domain"/>
    <property type="match status" value="1"/>
</dbReference>
<dbReference type="Pfam" id="PF06013">
    <property type="entry name" value="WXG100"/>
    <property type="match status" value="1"/>
</dbReference>